<reference evidence="1 2" key="1">
    <citation type="submission" date="2014-04" db="EMBL/GenBank/DDBJ databases">
        <authorList>
            <consortium name="DOE Joint Genome Institute"/>
            <person name="Kuo A."/>
            <person name="Tarkka M."/>
            <person name="Buscot F."/>
            <person name="Kohler A."/>
            <person name="Nagy L.G."/>
            <person name="Floudas D."/>
            <person name="Copeland A."/>
            <person name="Barry K.W."/>
            <person name="Cichocki N."/>
            <person name="Veneault-Fourrey C."/>
            <person name="LaButti K."/>
            <person name="Lindquist E.A."/>
            <person name="Lipzen A."/>
            <person name="Lundell T."/>
            <person name="Morin E."/>
            <person name="Murat C."/>
            <person name="Sun H."/>
            <person name="Tunlid A."/>
            <person name="Henrissat B."/>
            <person name="Grigoriev I.V."/>
            <person name="Hibbett D.S."/>
            <person name="Martin F."/>
            <person name="Nordberg H.P."/>
            <person name="Cantor M.N."/>
            <person name="Hua S.X."/>
        </authorList>
    </citation>
    <scope>NUCLEOTIDE SEQUENCE [LARGE SCALE GENOMIC DNA]</scope>
    <source>
        <strain evidence="1 2">F 1598</strain>
    </source>
</reference>
<reference evidence="2" key="2">
    <citation type="submission" date="2015-01" db="EMBL/GenBank/DDBJ databases">
        <title>Evolutionary Origins and Diversification of the Mycorrhizal Mutualists.</title>
        <authorList>
            <consortium name="DOE Joint Genome Institute"/>
            <consortium name="Mycorrhizal Genomics Consortium"/>
            <person name="Kohler A."/>
            <person name="Kuo A."/>
            <person name="Nagy L.G."/>
            <person name="Floudas D."/>
            <person name="Copeland A."/>
            <person name="Barry K.W."/>
            <person name="Cichocki N."/>
            <person name="Veneault-Fourrey C."/>
            <person name="LaButti K."/>
            <person name="Lindquist E.A."/>
            <person name="Lipzen A."/>
            <person name="Lundell T."/>
            <person name="Morin E."/>
            <person name="Murat C."/>
            <person name="Riley R."/>
            <person name="Ohm R."/>
            <person name="Sun H."/>
            <person name="Tunlid A."/>
            <person name="Henrissat B."/>
            <person name="Grigoriev I.V."/>
            <person name="Hibbett D.S."/>
            <person name="Martin F."/>
        </authorList>
    </citation>
    <scope>NUCLEOTIDE SEQUENCE [LARGE SCALE GENOMIC DNA]</scope>
    <source>
        <strain evidence="2">F 1598</strain>
    </source>
</reference>
<dbReference type="HOGENOM" id="CLU_2832071_0_0_1"/>
<gene>
    <name evidence="1" type="ORF">PILCRDRAFT_618235</name>
</gene>
<dbReference type="AlphaFoldDB" id="A0A0C3AUG4"/>
<sequence length="66" mass="7811">MTVRKLREVSLGYKSRPSSTAKWISQITLRFSRNLRSSIIKRTNVLTCYRLLFYCRALLRSITPLF</sequence>
<organism evidence="1 2">
    <name type="scientific">Piloderma croceum (strain F 1598)</name>
    <dbReference type="NCBI Taxonomy" id="765440"/>
    <lineage>
        <taxon>Eukaryota</taxon>
        <taxon>Fungi</taxon>
        <taxon>Dikarya</taxon>
        <taxon>Basidiomycota</taxon>
        <taxon>Agaricomycotina</taxon>
        <taxon>Agaricomycetes</taxon>
        <taxon>Agaricomycetidae</taxon>
        <taxon>Atheliales</taxon>
        <taxon>Atheliaceae</taxon>
        <taxon>Piloderma</taxon>
    </lineage>
</organism>
<keyword evidence="2" id="KW-1185">Reference proteome</keyword>
<proteinExistence type="predicted"/>
<evidence type="ECO:0000313" key="2">
    <source>
        <dbReference type="Proteomes" id="UP000054166"/>
    </source>
</evidence>
<dbReference type="EMBL" id="KN833024">
    <property type="protein sequence ID" value="KIM77578.1"/>
    <property type="molecule type" value="Genomic_DNA"/>
</dbReference>
<evidence type="ECO:0000313" key="1">
    <source>
        <dbReference type="EMBL" id="KIM77578.1"/>
    </source>
</evidence>
<dbReference type="InParanoid" id="A0A0C3AUG4"/>
<name>A0A0C3AUG4_PILCF</name>
<protein>
    <submittedName>
        <fullName evidence="1">Uncharacterized protein</fullName>
    </submittedName>
</protein>
<accession>A0A0C3AUG4</accession>
<dbReference type="Proteomes" id="UP000054166">
    <property type="component" value="Unassembled WGS sequence"/>
</dbReference>